<dbReference type="InterPro" id="IPR003141">
    <property type="entry name" value="Pol/His_phosphatase_N"/>
</dbReference>
<protein>
    <recommendedName>
        <fullName evidence="6">DNA polymerase III PolC-type</fullName>
        <shortName evidence="6">PolIII</shortName>
        <ecNumber evidence="6">2.7.7.7</ecNumber>
    </recommendedName>
</protein>
<reference evidence="9 10" key="1">
    <citation type="submission" date="2016-11" db="EMBL/GenBank/DDBJ databases">
        <authorList>
            <person name="Jaros S."/>
            <person name="Januszkiewicz K."/>
            <person name="Wedrychowicz H."/>
        </authorList>
    </citation>
    <scope>NUCLEOTIDE SEQUENCE [LARGE SCALE GENOMIC DNA]</scope>
    <source>
        <strain evidence="9 10">DSM 10502</strain>
    </source>
</reference>
<comment type="similarity">
    <text evidence="6">Belongs to the DNA polymerase type-C family. PolC subfamily.</text>
</comment>
<keyword evidence="10" id="KW-1185">Reference proteome</keyword>
<keyword evidence="6" id="KW-0963">Cytoplasm</keyword>
<dbReference type="STRING" id="1123243.SAMN02745190_00997"/>
<name>A0A1M4VVS1_9FIRM</name>
<dbReference type="GO" id="GO:0003677">
    <property type="term" value="F:DNA binding"/>
    <property type="evidence" value="ECO:0007669"/>
    <property type="project" value="UniProtKB-UniRule"/>
</dbReference>
<evidence type="ECO:0000256" key="6">
    <source>
        <dbReference type="HAMAP-Rule" id="MF_00356"/>
    </source>
</evidence>
<proteinExistence type="inferred from homology"/>
<comment type="subcellular location">
    <subcellularLocation>
        <location evidence="6">Cytoplasm</location>
    </subcellularLocation>
</comment>
<dbReference type="Pfam" id="PF07733">
    <property type="entry name" value="DNA_pol3_alpha"/>
    <property type="match status" value="2"/>
</dbReference>
<keyword evidence="6" id="KW-0378">Hydrolase</keyword>
<sequence>MSDNVCAQSRNDNAKVKRVELSVHTKMGPMDSVVPVRELIRTASHWGWDAIAITDHGSVQAFPDAMYAAEYNPFDIKVIYGMEGALTEDHYQHLCANHITILAKNMDGLHNLYRLVSLSHLFFGRCIVSQSDLYSNRYAPRIPRSILKEHREGLLLGSSGAEGELIRAIASCHYEDEELITVARFYDYLEIQPIGNYAHLLRSNEFPHINTEEDLRDINRKVAALAKKLDKLLVATGDVHFLHPEDAICLEVLTAHNDSDETIPQPSLFLHTTEEMLKAFEYLGEEAAYEAVVTNSRRIADMIERIKPIPYDLFDSILPNADEEIKTMAYKRAHELYGENLPEIVQNRLDQELTPILKHGFSSLYLIAHKLVKKSNDDGYSVFVRGSVGASFVATIAGITEVNPLAPHWHCTKCHYSEFITDGTYNSGFDLPEKNCPNCGEPLIKDGHDIPFAAFLGYDGDKVPDIDINYSDEERPELCKYIERLFGKDKVYAAGTIETLSEPEMRRYIQKYFDKKGETPSENFIQYIVNRCVGVKKTTGVHSAGIYIVPQEIDVNWVTPVQHPEDRLEFSDVVTTHFDYHSISHCLVKFDIIPHKVPTCLKLLEEYTHRNHRTIPFNDPETLSIFRSTEALGVSPEELGTKIGTFGIPNFYSLNTRQILDETKPTYFSDIVKISGFCHGTEIWENNMQDALRDGICTMHDAISVRDDIMMYLIHKGIEPSIAFKAMESTRKGKGLKPDVVEQLKTSGVPEWYIEACQKVKYLFPRAHATSYVMMAYRIAYYKVHYPAAFYAAYFSVYDEAFDADVITVGKEAVKKRISELSAKYPDLEEDSRKLSWERYEELKPVLAKFFALQVALEMLLRGFTIEPINPNHSDTEQFIIFDKYMKPLFAVHGKS</sequence>
<dbReference type="NCBIfam" id="NF001688">
    <property type="entry name" value="PRK00448.1"/>
    <property type="match status" value="1"/>
</dbReference>
<evidence type="ECO:0000256" key="1">
    <source>
        <dbReference type="ARBA" id="ARBA00022679"/>
    </source>
</evidence>
<dbReference type="InterPro" id="IPR040982">
    <property type="entry name" value="DNA_pol3_finger"/>
</dbReference>
<evidence type="ECO:0000313" key="9">
    <source>
        <dbReference type="EMBL" id="SHE72832.1"/>
    </source>
</evidence>
<dbReference type="CDD" id="cd07435">
    <property type="entry name" value="PHP_PolIIIA_POLC"/>
    <property type="match status" value="1"/>
</dbReference>
<keyword evidence="1 6" id="KW-0808">Transferase</keyword>
<dbReference type="GO" id="GO:0003887">
    <property type="term" value="F:DNA-directed DNA polymerase activity"/>
    <property type="evidence" value="ECO:0007669"/>
    <property type="project" value="UniProtKB-UniRule"/>
</dbReference>
<dbReference type="Pfam" id="PF02811">
    <property type="entry name" value="PHP"/>
    <property type="match status" value="1"/>
</dbReference>
<organism evidence="9 10">
    <name type="scientific">Schwartzia succinivorans DSM 10502</name>
    <dbReference type="NCBI Taxonomy" id="1123243"/>
    <lineage>
        <taxon>Bacteria</taxon>
        <taxon>Bacillati</taxon>
        <taxon>Bacillota</taxon>
        <taxon>Negativicutes</taxon>
        <taxon>Selenomonadales</taxon>
        <taxon>Selenomonadaceae</taxon>
        <taxon>Schwartzia</taxon>
    </lineage>
</organism>
<dbReference type="Gene3D" id="3.30.1900.20">
    <property type="match status" value="1"/>
</dbReference>
<dbReference type="InterPro" id="IPR006308">
    <property type="entry name" value="Pol_III_a_PolC-type_gram_pos"/>
</dbReference>
<feature type="domain" description="Polymerase/histidinol phosphatase N-terminal" evidence="8">
    <location>
        <begin position="19"/>
        <end position="88"/>
    </location>
</feature>
<dbReference type="InterPro" id="IPR016195">
    <property type="entry name" value="Pol/histidinol_Pase-like"/>
</dbReference>
<keyword evidence="2 6" id="KW-0548">Nucleotidyltransferase</keyword>
<dbReference type="InterPro" id="IPR004013">
    <property type="entry name" value="PHP_dom"/>
</dbReference>
<comment type="catalytic activity">
    <reaction evidence="6">
        <text>DNA(n) + a 2'-deoxyribonucleoside 5'-triphosphate = DNA(n+1) + diphosphate</text>
        <dbReference type="Rhea" id="RHEA:22508"/>
        <dbReference type="Rhea" id="RHEA-COMP:17339"/>
        <dbReference type="Rhea" id="RHEA-COMP:17340"/>
        <dbReference type="ChEBI" id="CHEBI:33019"/>
        <dbReference type="ChEBI" id="CHEBI:61560"/>
        <dbReference type="ChEBI" id="CHEBI:173112"/>
        <dbReference type="EC" id="2.7.7.7"/>
    </reaction>
</comment>
<evidence type="ECO:0000256" key="2">
    <source>
        <dbReference type="ARBA" id="ARBA00022695"/>
    </source>
</evidence>
<dbReference type="EC" id="2.7.7.7" evidence="6"/>
<keyword evidence="5 6" id="KW-0239">DNA-directed DNA polymerase</keyword>
<dbReference type="GO" id="GO:0006261">
    <property type="term" value="P:DNA-templated DNA replication"/>
    <property type="evidence" value="ECO:0007669"/>
    <property type="project" value="UniProtKB-UniRule"/>
</dbReference>
<evidence type="ECO:0000313" key="10">
    <source>
        <dbReference type="Proteomes" id="UP000184404"/>
    </source>
</evidence>
<dbReference type="GO" id="GO:0005737">
    <property type="term" value="C:cytoplasm"/>
    <property type="evidence" value="ECO:0007669"/>
    <property type="project" value="UniProtKB-SubCell"/>
</dbReference>
<accession>A0A1M4VVS1</accession>
<keyword evidence="3 6" id="KW-0235">DNA replication</keyword>
<dbReference type="HAMAP" id="MF_00356">
    <property type="entry name" value="DNApol_PolC"/>
    <property type="match status" value="1"/>
</dbReference>
<dbReference type="GO" id="GO:0008408">
    <property type="term" value="F:3'-5' exonuclease activity"/>
    <property type="evidence" value="ECO:0007669"/>
    <property type="project" value="UniProtKB-UniRule"/>
</dbReference>
<dbReference type="InterPro" id="IPR011708">
    <property type="entry name" value="DNA_pol3_alpha_NTPase_dom"/>
</dbReference>
<dbReference type="InterPro" id="IPR044923">
    <property type="entry name" value="PolC_middle_finger_sf"/>
</dbReference>
<keyword evidence="7" id="KW-0175">Coiled coil</keyword>
<feature type="coiled-coil region" evidence="7">
    <location>
        <begin position="208"/>
        <end position="235"/>
    </location>
</feature>
<evidence type="ECO:0000256" key="3">
    <source>
        <dbReference type="ARBA" id="ARBA00022705"/>
    </source>
</evidence>
<gene>
    <name evidence="6" type="primary">polC</name>
    <name evidence="9" type="ORF">SAMN02745190_00997</name>
</gene>
<keyword evidence="4 6" id="KW-0269">Exonuclease</keyword>
<dbReference type="PANTHER" id="PTHR32294">
    <property type="entry name" value="DNA POLYMERASE III SUBUNIT ALPHA"/>
    <property type="match status" value="1"/>
</dbReference>
<comment type="function">
    <text evidence="6">Required for replicative DNA synthesis. This DNA polymerase also exhibits 3' to 5' exonuclease activity.</text>
</comment>
<dbReference type="Proteomes" id="UP000184404">
    <property type="component" value="Unassembled WGS sequence"/>
</dbReference>
<evidence type="ECO:0000259" key="8">
    <source>
        <dbReference type="SMART" id="SM00481"/>
    </source>
</evidence>
<dbReference type="Gene3D" id="1.10.150.870">
    <property type="match status" value="1"/>
</dbReference>
<evidence type="ECO:0000256" key="4">
    <source>
        <dbReference type="ARBA" id="ARBA00022839"/>
    </source>
</evidence>
<dbReference type="PANTHER" id="PTHR32294:SF5">
    <property type="entry name" value="DNA POLYMERASE III POLC-TYPE"/>
    <property type="match status" value="1"/>
</dbReference>
<dbReference type="Pfam" id="PF17657">
    <property type="entry name" value="DNA_pol3_finger"/>
    <property type="match status" value="1"/>
</dbReference>
<dbReference type="OrthoDB" id="9804290at2"/>
<dbReference type="Gene3D" id="3.20.20.140">
    <property type="entry name" value="Metal-dependent hydrolases"/>
    <property type="match status" value="1"/>
</dbReference>
<dbReference type="EMBL" id="FQUG01000004">
    <property type="protein sequence ID" value="SHE72832.1"/>
    <property type="molecule type" value="Genomic_DNA"/>
</dbReference>
<dbReference type="RefSeq" id="WP_072935103.1">
    <property type="nucleotide sequence ID" value="NZ_FQUG01000004.1"/>
</dbReference>
<dbReference type="Gene3D" id="1.10.150.700">
    <property type="entry name" value="PolC, middle finger domain"/>
    <property type="match status" value="2"/>
</dbReference>
<dbReference type="InterPro" id="IPR004805">
    <property type="entry name" value="DnaE2/DnaE/PolC"/>
</dbReference>
<evidence type="ECO:0000256" key="7">
    <source>
        <dbReference type="SAM" id="Coils"/>
    </source>
</evidence>
<dbReference type="AlphaFoldDB" id="A0A1M4VVS1"/>
<dbReference type="SMART" id="SM00481">
    <property type="entry name" value="POLIIIAc"/>
    <property type="match status" value="1"/>
</dbReference>
<dbReference type="SUPFAM" id="SSF89550">
    <property type="entry name" value="PHP domain-like"/>
    <property type="match status" value="1"/>
</dbReference>
<evidence type="ECO:0000256" key="5">
    <source>
        <dbReference type="ARBA" id="ARBA00022932"/>
    </source>
</evidence>
<keyword evidence="6" id="KW-0540">Nuclease</keyword>